<evidence type="ECO:0000256" key="1">
    <source>
        <dbReference type="ARBA" id="ARBA00023242"/>
    </source>
</evidence>
<feature type="compositionally biased region" description="Polar residues" evidence="3">
    <location>
        <begin position="163"/>
        <end position="173"/>
    </location>
</feature>
<feature type="compositionally biased region" description="Low complexity" evidence="3">
    <location>
        <begin position="236"/>
        <end position="246"/>
    </location>
</feature>
<dbReference type="GO" id="GO:0044027">
    <property type="term" value="P:negative regulation of gene expression via chromosomal CpG island methylation"/>
    <property type="evidence" value="ECO:0007669"/>
    <property type="project" value="TreeGrafter"/>
</dbReference>
<comment type="caution">
    <text evidence="5">The sequence shown here is derived from an EMBL/GenBank/DDBJ whole genome shotgun (WGS) entry which is preliminary data.</text>
</comment>
<feature type="domain" description="YDG" evidence="4">
    <location>
        <begin position="9"/>
        <end position="151"/>
    </location>
</feature>
<dbReference type="PANTHER" id="PTHR14140">
    <property type="entry name" value="E3 UBIQUITIN-PROTEIN LIGASE UHRF-RELATED"/>
    <property type="match status" value="1"/>
</dbReference>
<dbReference type="GO" id="GO:0005634">
    <property type="term" value="C:nucleus"/>
    <property type="evidence" value="ECO:0007669"/>
    <property type="project" value="UniProtKB-SubCell"/>
</dbReference>
<dbReference type="Pfam" id="PF02182">
    <property type="entry name" value="SAD_SRA"/>
    <property type="match status" value="1"/>
</dbReference>
<dbReference type="Proteomes" id="UP000613580">
    <property type="component" value="Unassembled WGS sequence"/>
</dbReference>
<dbReference type="InterPro" id="IPR036987">
    <property type="entry name" value="SRA-YDG_sf"/>
</dbReference>
<dbReference type="PANTHER" id="PTHR14140:SF27">
    <property type="entry name" value="OS04G0289800 PROTEIN"/>
    <property type="match status" value="1"/>
</dbReference>
<reference evidence="5" key="1">
    <citation type="submission" date="2020-05" db="EMBL/GenBank/DDBJ databases">
        <title>Mycena genomes resolve the evolution of fungal bioluminescence.</title>
        <authorList>
            <person name="Tsai I.J."/>
        </authorList>
    </citation>
    <scope>NUCLEOTIDE SEQUENCE</scope>
    <source>
        <strain evidence="5">110903Hualien_Pintung</strain>
    </source>
</reference>
<dbReference type="InterPro" id="IPR015947">
    <property type="entry name" value="PUA-like_sf"/>
</dbReference>
<keyword evidence="1 2" id="KW-0539">Nucleus</keyword>
<dbReference type="InterPro" id="IPR045134">
    <property type="entry name" value="UHRF1/2-like"/>
</dbReference>
<feature type="region of interest" description="Disordered" evidence="3">
    <location>
        <begin position="231"/>
        <end position="308"/>
    </location>
</feature>
<keyword evidence="6" id="KW-1185">Reference proteome</keyword>
<evidence type="ECO:0000313" key="5">
    <source>
        <dbReference type="EMBL" id="KAF7322271.1"/>
    </source>
</evidence>
<dbReference type="OrthoDB" id="2270193at2759"/>
<evidence type="ECO:0000256" key="3">
    <source>
        <dbReference type="SAM" id="MobiDB-lite"/>
    </source>
</evidence>
<dbReference type="SMART" id="SM00466">
    <property type="entry name" value="SRA"/>
    <property type="match status" value="1"/>
</dbReference>
<dbReference type="GO" id="GO:0061630">
    <property type="term" value="F:ubiquitin protein ligase activity"/>
    <property type="evidence" value="ECO:0007669"/>
    <property type="project" value="TreeGrafter"/>
</dbReference>
<comment type="subcellular location">
    <subcellularLocation>
        <location evidence="2">Nucleus</location>
    </subcellularLocation>
</comment>
<dbReference type="EMBL" id="JACAZE010000001">
    <property type="protein sequence ID" value="KAF7322271.1"/>
    <property type="molecule type" value="Genomic_DNA"/>
</dbReference>
<dbReference type="Gene3D" id="2.30.280.10">
    <property type="entry name" value="SRA-YDG"/>
    <property type="match status" value="1"/>
</dbReference>
<organism evidence="5 6">
    <name type="scientific">Mycena chlorophos</name>
    <name type="common">Agaric fungus</name>
    <name type="synonym">Agaricus chlorophos</name>
    <dbReference type="NCBI Taxonomy" id="658473"/>
    <lineage>
        <taxon>Eukaryota</taxon>
        <taxon>Fungi</taxon>
        <taxon>Dikarya</taxon>
        <taxon>Basidiomycota</taxon>
        <taxon>Agaricomycotina</taxon>
        <taxon>Agaricomycetes</taxon>
        <taxon>Agaricomycetidae</taxon>
        <taxon>Agaricales</taxon>
        <taxon>Marasmiineae</taxon>
        <taxon>Mycenaceae</taxon>
        <taxon>Mycena</taxon>
    </lineage>
</organism>
<gene>
    <name evidence="5" type="ORF">HMN09_00004500</name>
</gene>
<dbReference type="SUPFAM" id="SSF88697">
    <property type="entry name" value="PUA domain-like"/>
    <property type="match status" value="1"/>
</dbReference>
<dbReference type="PROSITE" id="PS51015">
    <property type="entry name" value="YDG"/>
    <property type="match status" value="1"/>
</dbReference>
<evidence type="ECO:0000256" key="2">
    <source>
        <dbReference type="PROSITE-ProRule" id="PRU00358"/>
    </source>
</evidence>
<feature type="region of interest" description="Disordered" evidence="3">
    <location>
        <begin position="155"/>
        <end position="197"/>
    </location>
</feature>
<protein>
    <submittedName>
        <fullName evidence="5">YDG domain-containing protein</fullName>
    </submittedName>
</protein>
<dbReference type="GO" id="GO:0016567">
    <property type="term" value="P:protein ubiquitination"/>
    <property type="evidence" value="ECO:0007669"/>
    <property type="project" value="TreeGrafter"/>
</dbReference>
<evidence type="ECO:0000313" key="6">
    <source>
        <dbReference type="Proteomes" id="UP000613580"/>
    </source>
</evidence>
<sequence>MAPSTPRFGKIANVSVGQCFENRKALRDAGVHIPLRAGIWGTETDGACSIVASGGYADDVDKGNTIIYTGEGQGPVGASTKKSDQVWKGRNLALKRSMELRLRVRVVRGSDCGSKFAPKHGYRYDGLYRITKAWTAMGKEGLKVCQVQLVRLPNQPPIPTRHPTGTTIAQISQRVVARSRRSSPSSSPPPEEPLRLRGRQESMRERMMSNDFLAPTHVSPMPPVAGPSKRLVEAVSPTSTTTTIPSDVLRPGSSRLAPSPRLNTISGAASFSERDDDPMTSLKRALSQTSSVESVADNPAPKRAKLVPSPPQSFFVDENNDENVVAPQLHPQRRYSFVGAAVQEESEDSRRAKRFQQIAGRKRYSGIHFRKHASGSL</sequence>
<accession>A0A8H6TT28</accession>
<proteinExistence type="predicted"/>
<dbReference type="InterPro" id="IPR003105">
    <property type="entry name" value="SRA_YDG"/>
</dbReference>
<name>A0A8H6TT28_MYCCL</name>
<dbReference type="AlphaFoldDB" id="A0A8H6TT28"/>
<evidence type="ECO:0000259" key="4">
    <source>
        <dbReference type="PROSITE" id="PS51015"/>
    </source>
</evidence>